<evidence type="ECO:0000313" key="1">
    <source>
        <dbReference type="EMBL" id="KAL1861756.1"/>
    </source>
</evidence>
<reference evidence="1 2" key="1">
    <citation type="journal article" date="2024" name="Commun. Biol.">
        <title>Comparative genomic analysis of thermophilic fungi reveals convergent evolutionary adaptations and gene losses.</title>
        <authorList>
            <person name="Steindorff A.S."/>
            <person name="Aguilar-Pontes M.V."/>
            <person name="Robinson A.J."/>
            <person name="Andreopoulos B."/>
            <person name="LaButti K."/>
            <person name="Kuo A."/>
            <person name="Mondo S."/>
            <person name="Riley R."/>
            <person name="Otillar R."/>
            <person name="Haridas S."/>
            <person name="Lipzen A."/>
            <person name="Grimwood J."/>
            <person name="Schmutz J."/>
            <person name="Clum A."/>
            <person name="Reid I.D."/>
            <person name="Moisan M.C."/>
            <person name="Butler G."/>
            <person name="Nguyen T.T.M."/>
            <person name="Dewar K."/>
            <person name="Conant G."/>
            <person name="Drula E."/>
            <person name="Henrissat B."/>
            <person name="Hansel C."/>
            <person name="Singer S."/>
            <person name="Hutchinson M.I."/>
            <person name="de Vries R.P."/>
            <person name="Natvig D.O."/>
            <person name="Powell A.J."/>
            <person name="Tsang A."/>
            <person name="Grigoriev I.V."/>
        </authorList>
    </citation>
    <scope>NUCLEOTIDE SEQUENCE [LARGE SCALE GENOMIC DNA]</scope>
    <source>
        <strain evidence="1 2">ATCC 24622</strain>
    </source>
</reference>
<evidence type="ECO:0000313" key="2">
    <source>
        <dbReference type="Proteomes" id="UP001586593"/>
    </source>
</evidence>
<name>A0ABR3WHG4_9PEZI</name>
<protein>
    <submittedName>
        <fullName evidence="1">Uncharacterized protein</fullName>
    </submittedName>
</protein>
<comment type="caution">
    <text evidence="1">The sequence shown here is derived from an EMBL/GenBank/DDBJ whole genome shotgun (WGS) entry which is preliminary data.</text>
</comment>
<gene>
    <name evidence="1" type="ORF">VTK73DRAFT_6932</name>
</gene>
<organism evidence="1 2">
    <name type="scientific">Phialemonium thermophilum</name>
    <dbReference type="NCBI Taxonomy" id="223376"/>
    <lineage>
        <taxon>Eukaryota</taxon>
        <taxon>Fungi</taxon>
        <taxon>Dikarya</taxon>
        <taxon>Ascomycota</taxon>
        <taxon>Pezizomycotina</taxon>
        <taxon>Sordariomycetes</taxon>
        <taxon>Sordariomycetidae</taxon>
        <taxon>Cephalothecales</taxon>
        <taxon>Cephalothecaceae</taxon>
        <taxon>Phialemonium</taxon>
    </lineage>
</organism>
<proteinExistence type="predicted"/>
<dbReference type="EMBL" id="JAZHXJ010000409">
    <property type="protein sequence ID" value="KAL1861756.1"/>
    <property type="molecule type" value="Genomic_DNA"/>
</dbReference>
<dbReference type="Proteomes" id="UP001586593">
    <property type="component" value="Unassembled WGS sequence"/>
</dbReference>
<sequence>MAKTTIHSGLHSAIPSDASPGLLYLKQLLPIIDSLDGATSGPALLAALTPDATFSVNGGNPATPDQVAAMLAGRGERVARFGHELCSAWDVEHDDGSGRRTLLYESVSTTVFRADPDATELPVYEFSVVELVPTPGGGLAGYRARETRTFMNAFVVNQKAAQLYAQK</sequence>
<keyword evidence="2" id="KW-1185">Reference proteome</keyword>
<accession>A0ABR3WHG4</accession>